<comment type="similarity">
    <text evidence="4">Belongs to the glucosamine/galactosamine-6-phosphate isomerase family. NagB subfamily.</text>
</comment>
<dbReference type="GO" id="GO:0005737">
    <property type="term" value="C:cytoplasm"/>
    <property type="evidence" value="ECO:0007669"/>
    <property type="project" value="TreeGrafter"/>
</dbReference>
<organism evidence="6 7">
    <name type="scientific">Anatilimnocola aggregata</name>
    <dbReference type="NCBI Taxonomy" id="2528021"/>
    <lineage>
        <taxon>Bacteria</taxon>
        <taxon>Pseudomonadati</taxon>
        <taxon>Planctomycetota</taxon>
        <taxon>Planctomycetia</taxon>
        <taxon>Pirellulales</taxon>
        <taxon>Pirellulaceae</taxon>
        <taxon>Anatilimnocola</taxon>
    </lineage>
</organism>
<dbReference type="GO" id="GO:0004342">
    <property type="term" value="F:glucosamine-6-phosphate deaminase activity"/>
    <property type="evidence" value="ECO:0007669"/>
    <property type="project" value="UniProtKB-UniRule"/>
</dbReference>
<dbReference type="GO" id="GO:0005975">
    <property type="term" value="P:carbohydrate metabolic process"/>
    <property type="evidence" value="ECO:0007669"/>
    <property type="project" value="InterPro"/>
</dbReference>
<dbReference type="GO" id="GO:0006046">
    <property type="term" value="P:N-acetylglucosamine catabolic process"/>
    <property type="evidence" value="ECO:0007669"/>
    <property type="project" value="UniProtKB-UniRule"/>
</dbReference>
<comment type="activity regulation">
    <text evidence="4">Allosterically activated by N-acetylglucosamine 6-phosphate (GlcNAc6P).</text>
</comment>
<dbReference type="GO" id="GO:0006043">
    <property type="term" value="P:glucosamine catabolic process"/>
    <property type="evidence" value="ECO:0007669"/>
    <property type="project" value="TreeGrafter"/>
</dbReference>
<dbReference type="SUPFAM" id="SSF100950">
    <property type="entry name" value="NagB/RpiA/CoA transferase-like"/>
    <property type="match status" value="1"/>
</dbReference>
<dbReference type="GO" id="GO:0019262">
    <property type="term" value="P:N-acetylneuraminate catabolic process"/>
    <property type="evidence" value="ECO:0007669"/>
    <property type="project" value="UniProtKB-UniRule"/>
</dbReference>
<evidence type="ECO:0000256" key="4">
    <source>
        <dbReference type="HAMAP-Rule" id="MF_01241"/>
    </source>
</evidence>
<dbReference type="AlphaFoldDB" id="A0A517YHH4"/>
<feature type="site" description="Part of the allosteric site" evidence="4">
    <location>
        <position position="153"/>
    </location>
</feature>
<comment type="function">
    <text evidence="4">Catalyzes the reversible isomerization-deamination of glucosamine 6-phosphate (GlcN6P) to form fructose 6-phosphate (Fru6P) and ammonium ion.</text>
</comment>
<dbReference type="NCBIfam" id="TIGR00502">
    <property type="entry name" value="nagB"/>
    <property type="match status" value="1"/>
</dbReference>
<feature type="active site" description="For ring-opening step" evidence="4">
    <location>
        <position position="143"/>
    </location>
</feature>
<dbReference type="InterPro" id="IPR004547">
    <property type="entry name" value="Glucosamine6P_isomerase"/>
</dbReference>
<evidence type="ECO:0000256" key="2">
    <source>
        <dbReference type="ARBA" id="ARBA00022801"/>
    </source>
</evidence>
<dbReference type="FunFam" id="3.40.50.1360:FF:000003">
    <property type="entry name" value="Glucosamine-6-phosphate deaminase"/>
    <property type="match status" value="1"/>
</dbReference>
<feature type="active site" description="Proton acceptor; for enolization step" evidence="4">
    <location>
        <position position="67"/>
    </location>
</feature>
<dbReference type="CDD" id="cd01399">
    <property type="entry name" value="GlcN6P_deaminase"/>
    <property type="match status" value="1"/>
</dbReference>
<feature type="site" description="Part of the allosteric site" evidence="4">
    <location>
        <position position="156"/>
    </location>
</feature>
<dbReference type="RefSeq" id="WP_145093841.1">
    <property type="nucleotide sequence ID" value="NZ_CP036274.1"/>
</dbReference>
<evidence type="ECO:0000313" key="7">
    <source>
        <dbReference type="Proteomes" id="UP000315017"/>
    </source>
</evidence>
<dbReference type="PANTHER" id="PTHR11280:SF5">
    <property type="entry name" value="GLUCOSAMINE-6-PHOSPHATE ISOMERASE"/>
    <property type="match status" value="1"/>
</dbReference>
<keyword evidence="4" id="KW-0021">Allosteric enzyme</keyword>
<dbReference type="PANTHER" id="PTHR11280">
    <property type="entry name" value="GLUCOSAMINE-6-PHOSPHATE ISOMERASE"/>
    <property type="match status" value="1"/>
</dbReference>
<protein>
    <recommendedName>
        <fullName evidence="4">Glucosamine-6-phosphate deaminase</fullName>
        <ecNumber evidence="4">3.5.99.6</ecNumber>
    </recommendedName>
    <alternativeName>
        <fullName evidence="4">GlcN6P deaminase</fullName>
        <shortName evidence="4">GNPDA</shortName>
    </alternativeName>
    <alternativeName>
        <fullName evidence="4">Glucosamine-6-phosphate isomerase</fullName>
    </alternativeName>
</protein>
<comment type="caution">
    <text evidence="4">Lacks conserved residue(s) required for the propagation of feature annotation.</text>
</comment>
<feature type="active site" description="For ring-opening step" evidence="4">
    <location>
        <position position="136"/>
    </location>
</feature>
<name>A0A517YHH4_9BACT</name>
<keyword evidence="3 4" id="KW-0119">Carbohydrate metabolism</keyword>
<keyword evidence="7" id="KW-1185">Reference proteome</keyword>
<dbReference type="OrthoDB" id="9791139at2"/>
<dbReference type="InterPro" id="IPR037171">
    <property type="entry name" value="NagB/RpiA_transferase-like"/>
</dbReference>
<dbReference type="GO" id="GO:0042802">
    <property type="term" value="F:identical protein binding"/>
    <property type="evidence" value="ECO:0007669"/>
    <property type="project" value="TreeGrafter"/>
</dbReference>
<evidence type="ECO:0000256" key="1">
    <source>
        <dbReference type="ARBA" id="ARBA00000644"/>
    </source>
</evidence>
<comment type="pathway">
    <text evidence="4">Amino-sugar metabolism; N-acetylneuraminate degradation; D-fructose 6-phosphate from N-acetylneuraminate: step 5/5.</text>
</comment>
<dbReference type="EC" id="3.5.99.6" evidence="4"/>
<dbReference type="EMBL" id="CP036274">
    <property type="protein sequence ID" value="QDU29671.1"/>
    <property type="molecule type" value="Genomic_DNA"/>
</dbReference>
<evidence type="ECO:0000313" key="6">
    <source>
        <dbReference type="EMBL" id="QDU29671.1"/>
    </source>
</evidence>
<evidence type="ECO:0000256" key="3">
    <source>
        <dbReference type="ARBA" id="ARBA00023277"/>
    </source>
</evidence>
<dbReference type="KEGG" id="aagg:ETAA8_47860"/>
<proteinExistence type="inferred from homology"/>
<evidence type="ECO:0000259" key="5">
    <source>
        <dbReference type="Pfam" id="PF01182"/>
    </source>
</evidence>
<dbReference type="Proteomes" id="UP000315017">
    <property type="component" value="Chromosome"/>
</dbReference>
<dbReference type="PROSITE" id="PS01161">
    <property type="entry name" value="GLC_GALNAC_ISOMERASE"/>
    <property type="match status" value="1"/>
</dbReference>
<dbReference type="Gene3D" id="3.40.50.1360">
    <property type="match status" value="1"/>
</dbReference>
<comment type="catalytic activity">
    <reaction evidence="1 4">
        <text>alpha-D-glucosamine 6-phosphate + H2O = beta-D-fructose 6-phosphate + NH4(+)</text>
        <dbReference type="Rhea" id="RHEA:12172"/>
        <dbReference type="ChEBI" id="CHEBI:15377"/>
        <dbReference type="ChEBI" id="CHEBI:28938"/>
        <dbReference type="ChEBI" id="CHEBI:57634"/>
        <dbReference type="ChEBI" id="CHEBI:75989"/>
        <dbReference type="EC" id="3.5.99.6"/>
    </reaction>
</comment>
<dbReference type="UniPathway" id="UPA00629">
    <property type="reaction ID" value="UER00684"/>
</dbReference>
<dbReference type="Pfam" id="PF01182">
    <property type="entry name" value="Glucosamine_iso"/>
    <property type="match status" value="1"/>
</dbReference>
<accession>A0A517YHH4</accession>
<feature type="site" description="Part of the allosteric site" evidence="4">
    <location>
        <position position="146"/>
    </location>
</feature>
<reference evidence="6 7" key="1">
    <citation type="submission" date="2019-02" db="EMBL/GenBank/DDBJ databases">
        <title>Deep-cultivation of Planctomycetes and their phenomic and genomic characterization uncovers novel biology.</title>
        <authorList>
            <person name="Wiegand S."/>
            <person name="Jogler M."/>
            <person name="Boedeker C."/>
            <person name="Pinto D."/>
            <person name="Vollmers J."/>
            <person name="Rivas-Marin E."/>
            <person name="Kohn T."/>
            <person name="Peeters S.H."/>
            <person name="Heuer A."/>
            <person name="Rast P."/>
            <person name="Oberbeckmann S."/>
            <person name="Bunk B."/>
            <person name="Jeske O."/>
            <person name="Meyerdierks A."/>
            <person name="Storesund J.E."/>
            <person name="Kallscheuer N."/>
            <person name="Luecker S."/>
            <person name="Lage O.M."/>
            <person name="Pohl T."/>
            <person name="Merkel B.J."/>
            <person name="Hornburger P."/>
            <person name="Mueller R.-W."/>
            <person name="Bruemmer F."/>
            <person name="Labrenz M."/>
            <person name="Spormann A.M."/>
            <person name="Op den Camp H."/>
            <person name="Overmann J."/>
            <person name="Amann R."/>
            <person name="Jetten M.S.M."/>
            <person name="Mascher T."/>
            <person name="Medema M.H."/>
            <person name="Devos D.P."/>
            <person name="Kaster A.-K."/>
            <person name="Ovreas L."/>
            <person name="Rohde M."/>
            <person name="Galperin M.Y."/>
            <person name="Jogler C."/>
        </authorList>
    </citation>
    <scope>NUCLEOTIDE SEQUENCE [LARGE SCALE GENOMIC DNA]</scope>
    <source>
        <strain evidence="6 7">ETA_A8</strain>
    </source>
</reference>
<dbReference type="HAMAP" id="MF_01241">
    <property type="entry name" value="GlcN6P_deamin"/>
    <property type="match status" value="1"/>
</dbReference>
<dbReference type="InterPro" id="IPR018321">
    <property type="entry name" value="Glucosamine6P_isomerase_CS"/>
</dbReference>
<feature type="domain" description="Glucosamine/galactosamine-6-phosphate isomerase" evidence="5">
    <location>
        <begin position="9"/>
        <end position="223"/>
    </location>
</feature>
<dbReference type="NCBIfam" id="NF001684">
    <property type="entry name" value="PRK00443.1-4"/>
    <property type="match status" value="1"/>
</dbReference>
<gene>
    <name evidence="6" type="primary">nagB_3</name>
    <name evidence="4" type="synonym">nagB</name>
    <name evidence="6" type="ORF">ETAA8_47860</name>
</gene>
<dbReference type="InterPro" id="IPR006148">
    <property type="entry name" value="Glc/Gal-6P_isomerase"/>
</dbReference>
<sequence length="270" mass="29976">MRVIIESDAQSASRRGANFVTDLVRKKPNCVLGLATGSTPQSMYRELIRRHKEEGLDFSQVRTFNLDEYVGLGPAHPQSYRYFMQQNLFDHINIPPAQTHVPDGRALDFETHCRQYEQLIKECGGIDLQVLGVGTDGHIAFNEPGSSLGSRTRLKTLATETIRDNARFFGGEDKVPRLAVTMGVGTILESRRCLFLAFGPQKAIAVRDTVEGPITAQVTASALQLHREVIGVFDEAAARLLVRRDYYAEVERAQCLLEAGEFRALGIGVQ</sequence>
<feature type="site" description="Part of the allosteric site" evidence="4">
    <location>
        <position position="155"/>
    </location>
</feature>
<feature type="active site" description="Proton acceptor; for ring-opening step" evidence="4">
    <location>
        <position position="138"/>
    </location>
</feature>
<keyword evidence="2 4" id="KW-0378">Hydrolase</keyword>